<sequence>MTVRKESINEIKLFLIYTFSISWIFWLIIIIANQIFDALWYGEILTWVPMIIGSLGPAIGAYMIYRQSDKSISLKAFIKFVFNKDISKNAWLIFGLFTCWRFLMVWIAFGIQEPISILYMFLNLPLFIIGGGFEELGWRGYLQPKLEKVTNYLASTLIVGLIWSIWHLPLWLISGTVQSALPFAAYTFLAIILSFSFTTLYKYTENVFLCVFSHAWFNGCIGLAVYIGSEGYLQLNLNWKVYMVFILELIVTLSLGIRYKFKRERGWGGYSG</sequence>
<evidence type="ECO:0000313" key="4">
    <source>
        <dbReference type="Proteomes" id="UP000241434"/>
    </source>
</evidence>
<dbReference type="AlphaFoldDB" id="A0A2P7Q2G7"/>
<feature type="domain" description="CAAX prenyl protease 2/Lysostaphin resistance protein A-like" evidence="2">
    <location>
        <begin position="120"/>
        <end position="219"/>
    </location>
</feature>
<feature type="transmembrane region" description="Helical" evidence="1">
    <location>
        <begin position="149"/>
        <end position="168"/>
    </location>
</feature>
<feature type="transmembrane region" description="Helical" evidence="1">
    <location>
        <begin position="117"/>
        <end position="137"/>
    </location>
</feature>
<dbReference type="PANTHER" id="PTHR35797:SF1">
    <property type="entry name" value="PROTEASE"/>
    <property type="match status" value="1"/>
</dbReference>
<dbReference type="Proteomes" id="UP000241434">
    <property type="component" value="Unassembled WGS sequence"/>
</dbReference>
<gene>
    <name evidence="3" type="ORF">UF10_01925</name>
</gene>
<evidence type="ECO:0000313" key="3">
    <source>
        <dbReference type="EMBL" id="PSJ32161.1"/>
    </source>
</evidence>
<feature type="transmembrane region" description="Helical" evidence="1">
    <location>
        <begin position="239"/>
        <end position="257"/>
    </location>
</feature>
<dbReference type="EMBL" id="JYGE01000002">
    <property type="protein sequence ID" value="PSJ32161.1"/>
    <property type="molecule type" value="Genomic_DNA"/>
</dbReference>
<dbReference type="InterPro" id="IPR042150">
    <property type="entry name" value="MmRce1-like"/>
</dbReference>
<dbReference type="GO" id="GO:0004175">
    <property type="term" value="F:endopeptidase activity"/>
    <property type="evidence" value="ECO:0007669"/>
    <property type="project" value="UniProtKB-ARBA"/>
</dbReference>
<name>A0A2P7Q2G7_9FIRM</name>
<feature type="transmembrane region" description="Helical" evidence="1">
    <location>
        <begin position="44"/>
        <end position="65"/>
    </location>
</feature>
<feature type="transmembrane region" description="Helical" evidence="1">
    <location>
        <begin position="207"/>
        <end position="227"/>
    </location>
</feature>
<dbReference type="OrthoDB" id="9777755at2"/>
<keyword evidence="1" id="KW-0812">Transmembrane</keyword>
<keyword evidence="1" id="KW-1133">Transmembrane helix</keyword>
<keyword evidence="1" id="KW-0472">Membrane</keyword>
<dbReference type="Pfam" id="PF02517">
    <property type="entry name" value="Rce1-like"/>
    <property type="match status" value="1"/>
</dbReference>
<evidence type="ECO:0000259" key="2">
    <source>
        <dbReference type="Pfam" id="PF02517"/>
    </source>
</evidence>
<reference evidence="3" key="1">
    <citation type="thesis" date="2015" institute="Rutgers" country="The State University of New Jersey, 14 College Farm Rd., New Brunswick, NJ, USA">
        <title>Ammonia toxicity in bacteria and its implications for treatment of and resource recovery from highly nitrogenous organic wastes.</title>
        <authorList>
            <person name="Luther A.K."/>
        </authorList>
    </citation>
    <scope>NUCLEOTIDE SEQUENCE</scope>
    <source>
        <strain evidence="3">RT-10B</strain>
    </source>
</reference>
<comment type="caution">
    <text evidence="3">The sequence shown here is derived from an EMBL/GenBank/DDBJ whole genome shotgun (WGS) entry which is preliminary data.</text>
</comment>
<accession>A0A2P7Q2G7</accession>
<dbReference type="GO" id="GO:0080120">
    <property type="term" value="P:CAAX-box protein maturation"/>
    <property type="evidence" value="ECO:0007669"/>
    <property type="project" value="UniProtKB-ARBA"/>
</dbReference>
<dbReference type="InterPro" id="IPR003675">
    <property type="entry name" value="Rce1/LyrA-like_dom"/>
</dbReference>
<feature type="transmembrane region" description="Helical" evidence="1">
    <location>
        <begin position="180"/>
        <end position="200"/>
    </location>
</feature>
<proteinExistence type="predicted"/>
<organism evidence="3 4">
    <name type="scientific">Peptostreptococcus russellii</name>
    <dbReference type="NCBI Taxonomy" id="215200"/>
    <lineage>
        <taxon>Bacteria</taxon>
        <taxon>Bacillati</taxon>
        <taxon>Bacillota</taxon>
        <taxon>Clostridia</taxon>
        <taxon>Peptostreptococcales</taxon>
        <taxon>Peptostreptococcaceae</taxon>
        <taxon>Peptostreptococcus</taxon>
    </lineage>
</organism>
<feature type="transmembrane region" description="Helical" evidence="1">
    <location>
        <begin position="12"/>
        <end position="32"/>
    </location>
</feature>
<feature type="transmembrane region" description="Helical" evidence="1">
    <location>
        <begin position="90"/>
        <end position="111"/>
    </location>
</feature>
<protein>
    <submittedName>
        <fullName evidence="3">Abortive infection protein</fullName>
    </submittedName>
</protein>
<dbReference type="RefSeq" id="WP_106776144.1">
    <property type="nucleotide sequence ID" value="NZ_JYGE01000002.1"/>
</dbReference>
<evidence type="ECO:0000256" key="1">
    <source>
        <dbReference type="SAM" id="Phobius"/>
    </source>
</evidence>
<dbReference type="PANTHER" id="PTHR35797">
    <property type="entry name" value="PROTEASE-RELATED"/>
    <property type="match status" value="1"/>
</dbReference>
<keyword evidence="4" id="KW-1185">Reference proteome</keyword>